<dbReference type="InterPro" id="IPR051556">
    <property type="entry name" value="N-term/lysine_N-AcTrnsfr"/>
</dbReference>
<dbReference type="GO" id="GO:0016747">
    <property type="term" value="F:acyltransferase activity, transferring groups other than amino-acyl groups"/>
    <property type="evidence" value="ECO:0007669"/>
    <property type="project" value="InterPro"/>
</dbReference>
<dbReference type="Gene3D" id="3.40.630.30">
    <property type="match status" value="1"/>
</dbReference>
<feature type="domain" description="N-acetyltransferase" evidence="3">
    <location>
        <begin position="5"/>
        <end position="174"/>
    </location>
</feature>
<dbReference type="PROSITE" id="PS51186">
    <property type="entry name" value="GNAT"/>
    <property type="match status" value="1"/>
</dbReference>
<sequence>MQKELSIDLVKDEEIAILRDLAIQTFTETFGGHNTEQQLQEFFQEAYTTEILTQELKSEESLVYFLRLNGAIVGYLKVNWGKDQTEYELEDAFEIQRIYILNKYQGLGLGNYLFKFALKKAYESGKAWAWLGVWENNLKAQSLYRKYGFEKFSEHSFAVGDLVDTDWLMKKSLK</sequence>
<dbReference type="PANTHER" id="PTHR42919:SF8">
    <property type="entry name" value="N-ALPHA-ACETYLTRANSFERASE 50"/>
    <property type="match status" value="1"/>
</dbReference>
<name>A0A4V0H5I9_STRPO</name>
<evidence type="ECO:0000256" key="1">
    <source>
        <dbReference type="ARBA" id="ARBA00022679"/>
    </source>
</evidence>
<dbReference type="Proteomes" id="UP000306241">
    <property type="component" value="Chromosome"/>
</dbReference>
<dbReference type="CDD" id="cd04301">
    <property type="entry name" value="NAT_SF"/>
    <property type="match status" value="1"/>
</dbReference>
<dbReference type="EMBL" id="LR594052">
    <property type="protein sequence ID" value="VTT44501.1"/>
    <property type="molecule type" value="Genomic_DNA"/>
</dbReference>
<dbReference type="PANTHER" id="PTHR42919">
    <property type="entry name" value="N-ALPHA-ACETYLTRANSFERASE"/>
    <property type="match status" value="1"/>
</dbReference>
<protein>
    <submittedName>
        <fullName evidence="4">GNAT family N-acetyltransferase</fullName>
    </submittedName>
    <submittedName>
        <fullName evidence="5">GNAT family acetyltransferase</fullName>
        <ecNumber evidence="5">2.3.1.-</ecNumber>
    </submittedName>
</protein>
<evidence type="ECO:0000313" key="6">
    <source>
        <dbReference type="Proteomes" id="UP000306241"/>
    </source>
</evidence>
<accession>A0A4V0H5I9</accession>
<dbReference type="OrthoDB" id="7205533at2"/>
<evidence type="ECO:0000313" key="7">
    <source>
        <dbReference type="Proteomes" id="UP000524462"/>
    </source>
</evidence>
<keyword evidence="2 5" id="KW-0012">Acyltransferase</keyword>
<dbReference type="AlphaFoldDB" id="A0A4V0H5I9"/>
<evidence type="ECO:0000259" key="3">
    <source>
        <dbReference type="PROSITE" id="PS51186"/>
    </source>
</evidence>
<gene>
    <name evidence="5" type="primary">paiA_2</name>
    <name evidence="4" type="ORF">H1B29_00815</name>
    <name evidence="5" type="ORF">NCTC10924_01142</name>
</gene>
<dbReference type="InterPro" id="IPR000182">
    <property type="entry name" value="GNAT_dom"/>
</dbReference>
<evidence type="ECO:0000313" key="4">
    <source>
        <dbReference type="EMBL" id="MBA2795041.1"/>
    </source>
</evidence>
<dbReference type="EMBL" id="JACEGE010000002">
    <property type="protein sequence ID" value="MBA2795041.1"/>
    <property type="molecule type" value="Genomic_DNA"/>
</dbReference>
<evidence type="ECO:0000256" key="2">
    <source>
        <dbReference type="ARBA" id="ARBA00023315"/>
    </source>
</evidence>
<keyword evidence="1 5" id="KW-0808">Transferase</keyword>
<evidence type="ECO:0000313" key="5">
    <source>
        <dbReference type="EMBL" id="VTT44501.1"/>
    </source>
</evidence>
<dbReference type="SUPFAM" id="SSF55729">
    <property type="entry name" value="Acyl-CoA N-acyltransferases (Nat)"/>
    <property type="match status" value="1"/>
</dbReference>
<dbReference type="EC" id="2.3.1.-" evidence="5"/>
<proteinExistence type="predicted"/>
<reference evidence="5 6" key="1">
    <citation type="submission" date="2019-05" db="EMBL/GenBank/DDBJ databases">
        <authorList>
            <consortium name="Pathogen Informatics"/>
        </authorList>
    </citation>
    <scope>NUCLEOTIDE SEQUENCE [LARGE SCALE GENOMIC DNA]</scope>
    <source>
        <strain evidence="5 6">NCTC10924</strain>
    </source>
</reference>
<reference evidence="4 7" key="2">
    <citation type="submission" date="2020-07" db="EMBL/GenBank/DDBJ databases">
        <title>Molecular and genomic characterization of Streptococcus porcinus isolated from diseased swine in Brazil.</title>
        <authorList>
            <person name="Moreno L.Z."/>
            <person name="Matajira C.E.C."/>
            <person name="Poor A.P."/>
            <person name="Dutra M.C."/>
            <person name="Moreno A.M."/>
        </authorList>
    </citation>
    <scope>NUCLEOTIDE SEQUENCE [LARGE SCALE GENOMIC DNA]</scope>
    <source>
        <strain evidence="4 7">SP0816-2</strain>
    </source>
</reference>
<dbReference type="Proteomes" id="UP000524462">
    <property type="component" value="Unassembled WGS sequence"/>
</dbReference>
<dbReference type="RefSeq" id="WP_003083083.1">
    <property type="nucleotide sequence ID" value="NZ_CP070236.1"/>
</dbReference>
<dbReference type="InterPro" id="IPR016181">
    <property type="entry name" value="Acyl_CoA_acyltransferase"/>
</dbReference>
<organism evidence="5 6">
    <name type="scientific">Streptococcus porcinus</name>
    <dbReference type="NCBI Taxonomy" id="1340"/>
    <lineage>
        <taxon>Bacteria</taxon>
        <taxon>Bacillati</taxon>
        <taxon>Bacillota</taxon>
        <taxon>Bacilli</taxon>
        <taxon>Lactobacillales</taxon>
        <taxon>Streptococcaceae</taxon>
        <taxon>Streptococcus</taxon>
    </lineage>
</organism>
<dbReference type="Pfam" id="PF00583">
    <property type="entry name" value="Acetyltransf_1"/>
    <property type="match status" value="1"/>
</dbReference>